<dbReference type="EMBL" id="CP061855">
    <property type="protein sequence ID" value="QOD58029.1"/>
    <property type="molecule type" value="Genomic_DNA"/>
</dbReference>
<dbReference type="InterPro" id="IPR034491">
    <property type="entry name" value="Anaerob_Ser_sulfatase-maturase"/>
</dbReference>
<dbReference type="InterPro" id="IPR023885">
    <property type="entry name" value="4Fe4S-binding_SPASM_dom"/>
</dbReference>
<dbReference type="Pfam" id="PF04055">
    <property type="entry name" value="Radical_SAM"/>
    <property type="match status" value="1"/>
</dbReference>
<comment type="cofactor">
    <cofactor evidence="1">
        <name>[4Fe-4S] cluster</name>
        <dbReference type="ChEBI" id="CHEBI:49883"/>
    </cofactor>
</comment>
<evidence type="ECO:0000256" key="1">
    <source>
        <dbReference type="ARBA" id="ARBA00001966"/>
    </source>
</evidence>
<organism evidence="10 12">
    <name type="scientific">Photobacterium damsela subsp. piscicida</name>
    <name type="common">Pasteurella piscicida</name>
    <dbReference type="NCBI Taxonomy" id="38294"/>
    <lineage>
        <taxon>Bacteria</taxon>
        <taxon>Pseudomonadati</taxon>
        <taxon>Pseudomonadota</taxon>
        <taxon>Gammaproteobacteria</taxon>
        <taxon>Vibrionales</taxon>
        <taxon>Vibrionaceae</taxon>
        <taxon>Photobacterium</taxon>
    </lineage>
</organism>
<proteinExistence type="inferred from homology"/>
<dbReference type="RefSeq" id="WP_068968787.1">
    <property type="nucleotide sequence ID" value="NZ_AP018046.1"/>
</dbReference>
<dbReference type="SFLD" id="SFLDS00029">
    <property type="entry name" value="Radical_SAM"/>
    <property type="match status" value="1"/>
</dbReference>
<sequence>MATARFHMMAKPTSYRCNLKCEYCFYLEKEEILGDSQSSECVSATSKQPDVMPDPVLKRYVRDYIASQDADQIDFSWQGGEPTLAGLDFYRQVVKYQRQYANGKTITNSFQTNAVAINKQWAQFFAEHQFLIGVSIDGTPDIHDKYRISVNGKPTFERVKRAIELLLEYQVEFNVLTVINDQNWDKGAQTYQFLKSLGARHLQFIPIVEVEGSATTSTRHYAPEKNNNVTHFSVPAHGYGQFMTEVFEEWLKEDVGTVYVRMFDSILATWLGYPASVCVQSKNCGQAMVIEANGDVYSCDHYVYPANRLGNVAELSLTKMATSKQQQRFGNAKSTKLTDQCQSCEVHGLCYGGCPKHRIVHQEGQKHKQNYLCLSYKKIFRHTAPAMHLMSQAIRQGGTAADALPMIAHARGQHAFA</sequence>
<gene>
    <name evidence="10" type="ORF">IC627_19490</name>
    <name evidence="9" type="ORF">PDPUS_2_01246</name>
</gene>
<evidence type="ECO:0000256" key="4">
    <source>
        <dbReference type="ARBA" id="ARBA00022723"/>
    </source>
</evidence>
<dbReference type="SFLD" id="SFLDG01384">
    <property type="entry name" value="thioether_bond_formation_requi"/>
    <property type="match status" value="1"/>
</dbReference>
<evidence type="ECO:0000313" key="9">
    <source>
        <dbReference type="EMBL" id="BAX55831.1"/>
    </source>
</evidence>
<dbReference type="NCBIfam" id="TIGR03942">
    <property type="entry name" value="sulfatase_rSAM"/>
    <property type="match status" value="1"/>
</dbReference>
<keyword evidence="6" id="KW-0411">Iron-sulfur</keyword>
<keyword evidence="3" id="KW-0949">S-adenosyl-L-methionine</keyword>
<keyword evidence="2" id="KW-0004">4Fe-4S</keyword>
<dbReference type="SFLD" id="SFLDG01067">
    <property type="entry name" value="SPASM/twitch_domain_containing"/>
    <property type="match status" value="1"/>
</dbReference>
<evidence type="ECO:0000256" key="6">
    <source>
        <dbReference type="ARBA" id="ARBA00023014"/>
    </source>
</evidence>
<dbReference type="NCBIfam" id="TIGR04085">
    <property type="entry name" value="rSAM_more_4Fe4S"/>
    <property type="match status" value="1"/>
</dbReference>
<evidence type="ECO:0000256" key="3">
    <source>
        <dbReference type="ARBA" id="ARBA00022691"/>
    </source>
</evidence>
<keyword evidence="5" id="KW-0408">Iron</keyword>
<dbReference type="PANTHER" id="PTHR43273:SF3">
    <property type="entry name" value="ANAEROBIC SULFATASE-MATURATING ENZYME HOMOLOG ASLB-RELATED"/>
    <property type="match status" value="1"/>
</dbReference>
<dbReference type="SFLD" id="SFLDG01386">
    <property type="entry name" value="main_SPASM_domain-containing"/>
    <property type="match status" value="1"/>
</dbReference>
<reference evidence="10 12" key="3">
    <citation type="submission" date="2020-09" db="EMBL/GenBank/DDBJ databases">
        <title>Complete, closed and curated genome sequences of Photobacterium damselae subsp. piscicida isolates from Australia indicate localised evolution and additional plasmid-borne pathogenicity mechanisms.</title>
        <authorList>
            <person name="Baseggio L."/>
            <person name="Silayeva O."/>
            <person name="Buller N."/>
            <person name="Landos M."/>
            <person name="Engelstaedter J."/>
            <person name="Barnes A.C."/>
        </authorList>
    </citation>
    <scope>NUCLEOTIDE SEQUENCE [LARGE SCALE GENOMIC DNA]</scope>
    <source>
        <strain evidence="10 12">AS-16-0540-1</strain>
    </source>
</reference>
<keyword evidence="4" id="KW-0479">Metal-binding</keyword>
<dbReference type="SFLD" id="SFLDG01072">
    <property type="entry name" value="dehydrogenase_like"/>
    <property type="match status" value="1"/>
</dbReference>
<dbReference type="Proteomes" id="UP000218676">
    <property type="component" value="Chromosome 2"/>
</dbReference>
<dbReference type="AlphaFoldDB" id="A0A1Q9GZH7"/>
<dbReference type="GO" id="GO:0016491">
    <property type="term" value="F:oxidoreductase activity"/>
    <property type="evidence" value="ECO:0007669"/>
    <property type="project" value="InterPro"/>
</dbReference>
<evidence type="ECO:0000259" key="8">
    <source>
        <dbReference type="PROSITE" id="PS51918"/>
    </source>
</evidence>
<evidence type="ECO:0000256" key="7">
    <source>
        <dbReference type="ARBA" id="ARBA00023601"/>
    </source>
</evidence>
<dbReference type="InterPro" id="IPR047207">
    <property type="entry name" value="SPASM_anSME"/>
</dbReference>
<dbReference type="PANTHER" id="PTHR43273">
    <property type="entry name" value="ANAEROBIC SULFATASE-MATURATING ENZYME HOMOLOG ASLB-RELATED"/>
    <property type="match status" value="1"/>
</dbReference>
<protein>
    <submittedName>
        <fullName evidence="10">Anaerobic sulfatase maturase</fullName>
    </submittedName>
</protein>
<reference evidence="11" key="2">
    <citation type="submission" date="2017-05" db="EMBL/GenBank/DDBJ databases">
        <title>Whole genome sequence of fish pathogenic bacteria, Photobacterium damselae subsp. piscicida, strain 91-197, isolated from hybrid striped bass (Morone sp.) in USA.</title>
        <authorList>
            <person name="Teru Y."/>
            <person name="Hikima J."/>
            <person name="Kono T."/>
            <person name="Sakai M."/>
            <person name="Takano T."/>
            <person name="Hawke J.P."/>
            <person name="Takeyama H."/>
            <person name="Aoki T."/>
        </authorList>
    </citation>
    <scope>NUCLEOTIDE SEQUENCE [LARGE SCALE GENOMIC DNA]</scope>
    <source>
        <strain evidence="11">91-197</strain>
    </source>
</reference>
<dbReference type="InterPro" id="IPR023867">
    <property type="entry name" value="Sulphatase_maturase_rSAM"/>
</dbReference>
<dbReference type="GO" id="GO:0051539">
    <property type="term" value="F:4 iron, 4 sulfur cluster binding"/>
    <property type="evidence" value="ECO:0007669"/>
    <property type="project" value="UniProtKB-KW"/>
</dbReference>
<name>A0A1Q9GZH7_PHODP</name>
<dbReference type="Proteomes" id="UP000516656">
    <property type="component" value="Chromosome 2"/>
</dbReference>
<feature type="domain" description="Radical SAM core" evidence="8">
    <location>
        <begin position="2"/>
        <end position="252"/>
    </location>
</feature>
<evidence type="ECO:0000313" key="12">
    <source>
        <dbReference type="Proteomes" id="UP000516656"/>
    </source>
</evidence>
<evidence type="ECO:0000313" key="10">
    <source>
        <dbReference type="EMBL" id="QOD58029.1"/>
    </source>
</evidence>
<reference evidence="9" key="1">
    <citation type="journal article" date="2017" name="Genome Announc.">
        <title>Whole-Genome Sequence of Photobacterium damselae subsp. piscicida Strain 91-197, Isolated from Hybrid Striped Bass (Morone sp.) in the United States.</title>
        <authorList>
            <person name="Teru Y."/>
            <person name="Hikima J."/>
            <person name="Kono T."/>
            <person name="Sakai M."/>
            <person name="Takano T."/>
            <person name="Hawke J.P."/>
            <person name="Takeyama H."/>
            <person name="Aoki T."/>
        </authorList>
    </citation>
    <scope>NUCLEOTIDE SEQUENCE</scope>
    <source>
        <strain evidence="9">91-197</strain>
    </source>
</reference>
<dbReference type="InterPro" id="IPR013785">
    <property type="entry name" value="Aldolase_TIM"/>
</dbReference>
<dbReference type="Pfam" id="PF13186">
    <property type="entry name" value="SPASM"/>
    <property type="match status" value="1"/>
</dbReference>
<dbReference type="SUPFAM" id="SSF102114">
    <property type="entry name" value="Radical SAM enzymes"/>
    <property type="match status" value="1"/>
</dbReference>
<dbReference type="EMBL" id="AP018046">
    <property type="protein sequence ID" value="BAX55831.1"/>
    <property type="molecule type" value="Genomic_DNA"/>
</dbReference>
<comment type="similarity">
    <text evidence="7">Belongs to the radical SAM superfamily. Anaerobic sulfatase-maturating enzyme family.</text>
</comment>
<dbReference type="PROSITE" id="PS51918">
    <property type="entry name" value="RADICAL_SAM"/>
    <property type="match status" value="1"/>
</dbReference>
<dbReference type="GO" id="GO:0046872">
    <property type="term" value="F:metal ion binding"/>
    <property type="evidence" value="ECO:0007669"/>
    <property type="project" value="UniProtKB-KW"/>
</dbReference>
<dbReference type="InterPro" id="IPR007197">
    <property type="entry name" value="rSAM"/>
</dbReference>
<dbReference type="CDD" id="cd21120">
    <property type="entry name" value="SPASM_anSME"/>
    <property type="match status" value="1"/>
</dbReference>
<dbReference type="Gene3D" id="3.20.20.70">
    <property type="entry name" value="Aldolase class I"/>
    <property type="match status" value="1"/>
</dbReference>
<evidence type="ECO:0000256" key="2">
    <source>
        <dbReference type="ARBA" id="ARBA00022485"/>
    </source>
</evidence>
<accession>A0A1Q9GZH7</accession>
<evidence type="ECO:0000256" key="5">
    <source>
        <dbReference type="ARBA" id="ARBA00023004"/>
    </source>
</evidence>
<dbReference type="CDD" id="cd01335">
    <property type="entry name" value="Radical_SAM"/>
    <property type="match status" value="1"/>
</dbReference>
<dbReference type="InterPro" id="IPR058240">
    <property type="entry name" value="rSAM_sf"/>
</dbReference>
<dbReference type="SFLD" id="SFLDF00285">
    <property type="entry name" value="anaerobic_Ser-type_sulfatase-m"/>
    <property type="match status" value="1"/>
</dbReference>
<evidence type="ECO:0000313" key="11">
    <source>
        <dbReference type="Proteomes" id="UP000218676"/>
    </source>
</evidence>